<dbReference type="PRINTS" id="PR00260">
    <property type="entry name" value="CHEMTRNSDUCR"/>
</dbReference>
<dbReference type="PANTHER" id="PTHR43531">
    <property type="entry name" value="PROTEIN ICFG"/>
    <property type="match status" value="1"/>
</dbReference>
<evidence type="ECO:0000313" key="8">
    <source>
        <dbReference type="Proteomes" id="UP001041814"/>
    </source>
</evidence>
<evidence type="ECO:0000256" key="1">
    <source>
        <dbReference type="ARBA" id="ARBA00029447"/>
    </source>
</evidence>
<feature type="transmembrane region" description="Helical" evidence="4">
    <location>
        <begin position="192"/>
        <end position="211"/>
    </location>
</feature>
<feature type="domain" description="HAMP" evidence="6">
    <location>
        <begin position="213"/>
        <end position="265"/>
    </location>
</feature>
<evidence type="ECO:0000256" key="4">
    <source>
        <dbReference type="SAM" id="Phobius"/>
    </source>
</evidence>
<dbReference type="Proteomes" id="UP001041814">
    <property type="component" value="Unassembled WGS sequence"/>
</dbReference>
<dbReference type="SUPFAM" id="SSF58104">
    <property type="entry name" value="Methyl-accepting chemotaxis protein (MCP) signaling domain"/>
    <property type="match status" value="1"/>
</dbReference>
<keyword evidence="8" id="KW-1185">Reference proteome</keyword>
<name>A0ABS1DW78_RUBGE</name>
<protein>
    <submittedName>
        <fullName evidence="7">Methyl-accepting chemotaxis protein</fullName>
    </submittedName>
</protein>
<dbReference type="Pfam" id="PF00015">
    <property type="entry name" value="MCPsignal"/>
    <property type="match status" value="1"/>
</dbReference>
<dbReference type="InterPro" id="IPR004089">
    <property type="entry name" value="MCPsignal_dom"/>
</dbReference>
<dbReference type="Pfam" id="PF00672">
    <property type="entry name" value="HAMP"/>
    <property type="match status" value="1"/>
</dbReference>
<dbReference type="SMART" id="SM00304">
    <property type="entry name" value="HAMP"/>
    <property type="match status" value="1"/>
</dbReference>
<dbReference type="InterPro" id="IPR024478">
    <property type="entry name" value="HlyB_4HB_MCP"/>
</dbReference>
<dbReference type="InterPro" id="IPR051310">
    <property type="entry name" value="MCP_chemotaxis"/>
</dbReference>
<evidence type="ECO:0000256" key="2">
    <source>
        <dbReference type="PROSITE-ProRule" id="PRU00284"/>
    </source>
</evidence>
<gene>
    <name evidence="7" type="ORF">CKO43_11740</name>
</gene>
<keyword evidence="4" id="KW-0472">Membrane</keyword>
<dbReference type="InterPro" id="IPR004090">
    <property type="entry name" value="Chemotax_Me-accpt_rcpt"/>
</dbReference>
<dbReference type="Gene3D" id="1.10.287.950">
    <property type="entry name" value="Methyl-accepting chemotaxis protein"/>
    <property type="match status" value="1"/>
</dbReference>
<organism evidence="7 8">
    <name type="scientific">Rubrivivax gelatinosus</name>
    <name type="common">Rhodocyclus gelatinosus</name>
    <name type="synonym">Rhodopseudomonas gelatinosa</name>
    <dbReference type="NCBI Taxonomy" id="28068"/>
    <lineage>
        <taxon>Bacteria</taxon>
        <taxon>Pseudomonadati</taxon>
        <taxon>Pseudomonadota</taxon>
        <taxon>Betaproteobacteria</taxon>
        <taxon>Burkholderiales</taxon>
        <taxon>Sphaerotilaceae</taxon>
        <taxon>Rubrivivax</taxon>
    </lineage>
</organism>
<dbReference type="PROSITE" id="PS50111">
    <property type="entry name" value="CHEMOTAXIS_TRANSDUC_2"/>
    <property type="match status" value="1"/>
</dbReference>
<dbReference type="SMART" id="SM00283">
    <property type="entry name" value="MA"/>
    <property type="match status" value="1"/>
</dbReference>
<dbReference type="RefSeq" id="WP_200378755.1">
    <property type="nucleotide sequence ID" value="NZ_NRRU01000038.1"/>
</dbReference>
<keyword evidence="4" id="KW-1133">Transmembrane helix</keyword>
<reference evidence="7" key="2">
    <citation type="journal article" date="2020" name="Microorganisms">
        <title>Osmotic Adaptation and Compatible Solute Biosynthesis of Phototrophic Bacteria as Revealed from Genome Analyses.</title>
        <authorList>
            <person name="Imhoff J.F."/>
            <person name="Rahn T."/>
            <person name="Kunzel S."/>
            <person name="Keller A."/>
            <person name="Neulinger S.C."/>
        </authorList>
    </citation>
    <scope>NUCLEOTIDE SEQUENCE</scope>
    <source>
        <strain evidence="7">IM 151</strain>
    </source>
</reference>
<dbReference type="PROSITE" id="PS50885">
    <property type="entry name" value="HAMP"/>
    <property type="match status" value="1"/>
</dbReference>
<feature type="domain" description="Methyl-accepting transducer" evidence="5">
    <location>
        <begin position="270"/>
        <end position="499"/>
    </location>
</feature>
<keyword evidence="3" id="KW-0175">Coiled coil</keyword>
<proteinExistence type="inferred from homology"/>
<comment type="caution">
    <text evidence="7">The sequence shown here is derived from an EMBL/GenBank/DDBJ whole genome shotgun (WGS) entry which is preliminary data.</text>
</comment>
<dbReference type="InterPro" id="IPR047347">
    <property type="entry name" value="YvaQ-like_sensor"/>
</dbReference>
<keyword evidence="2" id="KW-0807">Transducer</keyword>
<evidence type="ECO:0000313" key="7">
    <source>
        <dbReference type="EMBL" id="MBK1713450.1"/>
    </source>
</evidence>
<dbReference type="PANTHER" id="PTHR43531:SF5">
    <property type="entry name" value="METHYL-ACCEPTING CHEMOTAXIS PROTEIN III"/>
    <property type="match status" value="1"/>
</dbReference>
<reference evidence="7" key="1">
    <citation type="submission" date="2017-08" db="EMBL/GenBank/DDBJ databases">
        <authorList>
            <person name="Imhoff J.F."/>
            <person name="Rahn T."/>
            <person name="Kuenzel S."/>
            <person name="Neulinger S.C."/>
        </authorList>
    </citation>
    <scope>NUCLEOTIDE SEQUENCE</scope>
    <source>
        <strain evidence="7">IM 151</strain>
    </source>
</reference>
<feature type="coiled-coil region" evidence="3">
    <location>
        <begin position="470"/>
        <end position="497"/>
    </location>
</feature>
<dbReference type="CDD" id="cd19411">
    <property type="entry name" value="MCP2201-like_sensor"/>
    <property type="match status" value="1"/>
</dbReference>
<evidence type="ECO:0000259" key="6">
    <source>
        <dbReference type="PROSITE" id="PS50885"/>
    </source>
</evidence>
<dbReference type="InterPro" id="IPR003660">
    <property type="entry name" value="HAMP_dom"/>
</dbReference>
<dbReference type="Pfam" id="PF12729">
    <property type="entry name" value="4HB_MCP_1"/>
    <property type="match status" value="1"/>
</dbReference>
<evidence type="ECO:0000256" key="3">
    <source>
        <dbReference type="SAM" id="Coils"/>
    </source>
</evidence>
<sequence>MSLFQRLSIGARLAAGFAAVVLLAVGMALFSRAQLNHASSELTLVVNDRMVKVQQLLKLKDNAQLGAQAVRNAVLLDDLQAAAAEKARIDGMSLNNAELMQALDGTIQIGRGRELLAELGAARAPYLESMKQVLALGLANRDDEARDLLMRTLTPQQQRYFDAIEALVAFQRGLMTDGAQEVRASADRSSTLMFALAALAAALGGLIAWTVGRSVVRPLQAAVKIAETVAEGDLSSNIVVDGRDETAQLMTALKRMNANLSDLVGHVRAGCESIAAGSGEIAGGTADLSRRTESQASSLEQTAASMEQLAGTVAQNAATARQASDAAATAGATASRGGAAVARAVSTMEEVAASSRRIADIIGTIDGIAFQTNILALNAAVEAARAGEQGRGFAVVAGEVRNLAQRCTQAAREIKALIGASTETVDAGVRFVGEAGSTMRQVVEEVQNVARLMTQISAASAEQTQGIGQVNDAVTDLDRATQENSALVEENAAATDSLRQQAAKLVEIAGRFQLAHA</sequence>
<evidence type="ECO:0000259" key="5">
    <source>
        <dbReference type="PROSITE" id="PS50111"/>
    </source>
</evidence>
<comment type="similarity">
    <text evidence="1">Belongs to the methyl-accepting chemotaxis (MCP) protein family.</text>
</comment>
<dbReference type="CDD" id="cd11386">
    <property type="entry name" value="MCP_signal"/>
    <property type="match status" value="1"/>
</dbReference>
<accession>A0ABS1DW78</accession>
<dbReference type="EMBL" id="NRRU01000038">
    <property type="protein sequence ID" value="MBK1713450.1"/>
    <property type="molecule type" value="Genomic_DNA"/>
</dbReference>
<dbReference type="CDD" id="cd06225">
    <property type="entry name" value="HAMP"/>
    <property type="match status" value="1"/>
</dbReference>
<keyword evidence="4" id="KW-0812">Transmembrane</keyword>